<keyword evidence="6 10" id="KW-0472">Membrane</keyword>
<keyword evidence="5" id="KW-0732">Signal</keyword>
<evidence type="ECO:0000313" key="11">
    <source>
        <dbReference type="EMBL" id="TLD97349.1"/>
    </source>
</evidence>
<evidence type="ECO:0000256" key="1">
    <source>
        <dbReference type="ARBA" id="ARBA00002591"/>
    </source>
</evidence>
<dbReference type="STRING" id="1677920.LS71_05350"/>
<evidence type="ECO:0000256" key="7">
    <source>
        <dbReference type="ARBA" id="ARBA00023143"/>
    </source>
</evidence>
<dbReference type="PANTHER" id="PTHR34933">
    <property type="entry name" value="FLAGELLAR L-RING PROTEIN"/>
    <property type="match status" value="1"/>
</dbReference>
<dbReference type="OrthoDB" id="9789227at2"/>
<sequence>MLTKHIGLSLIGILTIFILALFPHQSFGFEPSIDFNAPDWVEERESADNDIPDLPRAGSLFGSGDKPLFSDRRAMKPDDLITVVIAENANANFTTNKNYNGASGGNVTPPSIAYTGNNPEQQQITQELNDLAAYNLTKANNTSNFQGGGAQTRNEALNATLTARIVKVLDNNTYFIHGRREVLVDGEKQILELSGVVRSFDISKDNVVQSKHIANAKIAYTSLGPISDTNRKKPVSDGIESLYPF</sequence>
<protein>
    <recommendedName>
        <fullName evidence="4 10">Flagellar L-ring protein</fullName>
    </recommendedName>
    <alternativeName>
        <fullName evidence="9 10">Basal body L-ring protein</fullName>
    </alternativeName>
</protein>
<dbReference type="Proteomes" id="UP000029733">
    <property type="component" value="Unassembled WGS sequence"/>
</dbReference>
<dbReference type="InterPro" id="IPR000527">
    <property type="entry name" value="Flag_Lring"/>
</dbReference>
<comment type="caution">
    <text evidence="11">The sequence shown here is derived from an EMBL/GenBank/DDBJ whole genome shotgun (WGS) entry which is preliminary data.</text>
</comment>
<evidence type="ECO:0000313" key="12">
    <source>
        <dbReference type="Proteomes" id="UP000029733"/>
    </source>
</evidence>
<dbReference type="PANTHER" id="PTHR34933:SF1">
    <property type="entry name" value="FLAGELLAR L-RING PROTEIN"/>
    <property type="match status" value="1"/>
</dbReference>
<proteinExistence type="inferred from homology"/>
<evidence type="ECO:0000256" key="6">
    <source>
        <dbReference type="ARBA" id="ARBA00023136"/>
    </source>
</evidence>
<evidence type="ECO:0000256" key="5">
    <source>
        <dbReference type="ARBA" id="ARBA00022729"/>
    </source>
</evidence>
<comment type="function">
    <text evidence="1 10">Assembles around the rod to form the L-ring and probably protects the motor/basal body from shearing forces during rotation.</text>
</comment>
<dbReference type="PRINTS" id="PR01008">
    <property type="entry name" value="FLGLRINGFLGH"/>
</dbReference>
<comment type="similarity">
    <text evidence="2 10">Belongs to the FlgH family.</text>
</comment>
<keyword evidence="11" id="KW-0969">Cilium</keyword>
<keyword evidence="11" id="KW-0966">Cell projection</keyword>
<dbReference type="NCBIfam" id="NF001303">
    <property type="entry name" value="PRK00249.1-3"/>
    <property type="match status" value="1"/>
</dbReference>
<evidence type="ECO:0000256" key="4">
    <source>
        <dbReference type="ARBA" id="ARBA00016940"/>
    </source>
</evidence>
<dbReference type="GO" id="GO:0009427">
    <property type="term" value="C:bacterial-type flagellum basal body, distal rod, L ring"/>
    <property type="evidence" value="ECO:0007669"/>
    <property type="project" value="InterPro"/>
</dbReference>
<keyword evidence="8 10" id="KW-0998">Cell outer membrane</keyword>
<dbReference type="GO" id="GO:0009279">
    <property type="term" value="C:cell outer membrane"/>
    <property type="evidence" value="ECO:0007669"/>
    <property type="project" value="UniProtKB-SubCell"/>
</dbReference>
<dbReference type="Pfam" id="PF02107">
    <property type="entry name" value="FlgH"/>
    <property type="match status" value="1"/>
</dbReference>
<keyword evidence="7 10" id="KW-0975">Bacterial flagellum</keyword>
<evidence type="ECO:0000256" key="10">
    <source>
        <dbReference type="HAMAP-Rule" id="MF_00415"/>
    </source>
</evidence>
<dbReference type="EMBL" id="JRPR02000001">
    <property type="protein sequence ID" value="TLD97349.1"/>
    <property type="molecule type" value="Genomic_DNA"/>
</dbReference>
<keyword evidence="11" id="KW-0282">Flagellum</keyword>
<dbReference type="GO" id="GO:0003774">
    <property type="term" value="F:cytoskeletal motor activity"/>
    <property type="evidence" value="ECO:0007669"/>
    <property type="project" value="InterPro"/>
</dbReference>
<dbReference type="HAMAP" id="MF_00415">
    <property type="entry name" value="FlgH"/>
    <property type="match status" value="1"/>
</dbReference>
<accession>A0A4U8TBQ7</accession>
<dbReference type="GO" id="GO:0071973">
    <property type="term" value="P:bacterial-type flagellum-dependent cell motility"/>
    <property type="evidence" value="ECO:0007669"/>
    <property type="project" value="InterPro"/>
</dbReference>
<keyword evidence="12" id="KW-1185">Reference proteome</keyword>
<reference evidence="11 12" key="1">
    <citation type="journal article" date="2014" name="Genome Announc.">
        <title>Draft genome sequences of eight enterohepatic helicobacter species isolated from both laboratory and wild rodents.</title>
        <authorList>
            <person name="Sheh A."/>
            <person name="Shen Z."/>
            <person name="Fox J.G."/>
        </authorList>
    </citation>
    <scope>NUCLEOTIDE SEQUENCE [LARGE SCALE GENOMIC DNA]</scope>
    <source>
        <strain evidence="11 12">MIT 09-6949</strain>
    </source>
</reference>
<evidence type="ECO:0000256" key="8">
    <source>
        <dbReference type="ARBA" id="ARBA00023237"/>
    </source>
</evidence>
<gene>
    <name evidence="10 11" type="primary">flgH</name>
    <name evidence="11" type="ORF">LS71_000920</name>
</gene>
<dbReference type="AlphaFoldDB" id="A0A4U8TBQ7"/>
<evidence type="ECO:0000256" key="2">
    <source>
        <dbReference type="ARBA" id="ARBA00006929"/>
    </source>
</evidence>
<comment type="subcellular location">
    <subcellularLocation>
        <location evidence="10">Cell outer membrane</location>
    </subcellularLocation>
    <subcellularLocation>
        <location evidence="10">Bacterial flagellum basal body</location>
    </subcellularLocation>
</comment>
<evidence type="ECO:0000256" key="3">
    <source>
        <dbReference type="ARBA" id="ARBA00011439"/>
    </source>
</evidence>
<name>A0A4U8TBQ7_9HELI</name>
<dbReference type="RefSeq" id="WP_034354689.1">
    <property type="nucleotide sequence ID" value="NZ_JRPR02000001.1"/>
</dbReference>
<evidence type="ECO:0000256" key="9">
    <source>
        <dbReference type="ARBA" id="ARBA00032876"/>
    </source>
</evidence>
<organism evidence="11 12">
    <name type="scientific">Helicobacter jaachi</name>
    <dbReference type="NCBI Taxonomy" id="1677920"/>
    <lineage>
        <taxon>Bacteria</taxon>
        <taxon>Pseudomonadati</taxon>
        <taxon>Campylobacterota</taxon>
        <taxon>Epsilonproteobacteria</taxon>
        <taxon>Campylobacterales</taxon>
        <taxon>Helicobacteraceae</taxon>
        <taxon>Helicobacter</taxon>
    </lineage>
</organism>
<comment type="subunit">
    <text evidence="3 10">The basal body constitutes a major portion of the flagellar organelle and consists of four rings (L,P,S, and M) mounted on a central rod.</text>
</comment>